<keyword evidence="3" id="KW-1003">Cell membrane</keyword>
<accession>A0AAD8P0H7</accession>
<evidence type="ECO:0000256" key="9">
    <source>
        <dbReference type="ARBA" id="ARBA00022729"/>
    </source>
</evidence>
<evidence type="ECO:0000256" key="16">
    <source>
        <dbReference type="ARBA" id="ARBA00023170"/>
    </source>
</evidence>
<dbReference type="AlphaFoldDB" id="A0AAD8P0H7"/>
<evidence type="ECO:0000256" key="12">
    <source>
        <dbReference type="ARBA" id="ARBA00022777"/>
    </source>
</evidence>
<evidence type="ECO:0000256" key="3">
    <source>
        <dbReference type="ARBA" id="ARBA00022475"/>
    </source>
</evidence>
<dbReference type="Proteomes" id="UP001229421">
    <property type="component" value="Unassembled WGS sequence"/>
</dbReference>
<evidence type="ECO:0000256" key="5">
    <source>
        <dbReference type="ARBA" id="ARBA00022553"/>
    </source>
</evidence>
<evidence type="ECO:0000313" key="22">
    <source>
        <dbReference type="EMBL" id="KAK1427534.1"/>
    </source>
</evidence>
<dbReference type="EMBL" id="JAUHHV010000004">
    <property type="protein sequence ID" value="KAK1427534.1"/>
    <property type="molecule type" value="Genomic_DNA"/>
</dbReference>
<keyword evidence="8" id="KW-0812">Transmembrane</keyword>
<feature type="domain" description="Protein kinase" evidence="21">
    <location>
        <begin position="119"/>
        <end position="425"/>
    </location>
</feature>
<evidence type="ECO:0000256" key="6">
    <source>
        <dbReference type="ARBA" id="ARBA00022614"/>
    </source>
</evidence>
<keyword evidence="14" id="KW-1133">Transmembrane helix</keyword>
<protein>
    <recommendedName>
        <fullName evidence="2">non-specific serine/threonine protein kinase</fullName>
        <ecNumber evidence="2">2.7.11.1</ecNumber>
    </recommendedName>
</protein>
<dbReference type="SUPFAM" id="SSF56112">
    <property type="entry name" value="Protein kinase-like (PK-like)"/>
    <property type="match status" value="2"/>
</dbReference>
<evidence type="ECO:0000256" key="14">
    <source>
        <dbReference type="ARBA" id="ARBA00022989"/>
    </source>
</evidence>
<dbReference type="GO" id="GO:0004674">
    <property type="term" value="F:protein serine/threonine kinase activity"/>
    <property type="evidence" value="ECO:0007669"/>
    <property type="project" value="UniProtKB-KW"/>
</dbReference>
<dbReference type="InterPro" id="IPR001245">
    <property type="entry name" value="Ser-Thr/Tyr_kinase_cat_dom"/>
</dbReference>
<evidence type="ECO:0000256" key="1">
    <source>
        <dbReference type="ARBA" id="ARBA00004162"/>
    </source>
</evidence>
<evidence type="ECO:0000256" key="15">
    <source>
        <dbReference type="ARBA" id="ARBA00023136"/>
    </source>
</evidence>
<keyword evidence="10" id="KW-0677">Repeat</keyword>
<dbReference type="GO" id="GO:0005886">
    <property type="term" value="C:plasma membrane"/>
    <property type="evidence" value="ECO:0007669"/>
    <property type="project" value="UniProtKB-SubCell"/>
</dbReference>
<keyword evidence="16" id="KW-0675">Receptor</keyword>
<dbReference type="PANTHER" id="PTHR27003:SF471">
    <property type="entry name" value="VASCULAR ENDOTHELIAL GROWTH FACTOR RECEPTOR 2 (VEGFR2)-RELATED"/>
    <property type="match status" value="1"/>
</dbReference>
<organism evidence="22 23">
    <name type="scientific">Tagetes erecta</name>
    <name type="common">African marigold</name>
    <dbReference type="NCBI Taxonomy" id="13708"/>
    <lineage>
        <taxon>Eukaryota</taxon>
        <taxon>Viridiplantae</taxon>
        <taxon>Streptophyta</taxon>
        <taxon>Embryophyta</taxon>
        <taxon>Tracheophyta</taxon>
        <taxon>Spermatophyta</taxon>
        <taxon>Magnoliopsida</taxon>
        <taxon>eudicotyledons</taxon>
        <taxon>Gunneridae</taxon>
        <taxon>Pentapetalae</taxon>
        <taxon>asterids</taxon>
        <taxon>campanulids</taxon>
        <taxon>Asterales</taxon>
        <taxon>Asteraceae</taxon>
        <taxon>Asteroideae</taxon>
        <taxon>Heliantheae alliance</taxon>
        <taxon>Tageteae</taxon>
        <taxon>Tagetes</taxon>
    </lineage>
</organism>
<evidence type="ECO:0000256" key="7">
    <source>
        <dbReference type="ARBA" id="ARBA00022679"/>
    </source>
</evidence>
<comment type="subcellular location">
    <subcellularLocation>
        <location evidence="1">Cell membrane</location>
        <topology evidence="1">Single-pass membrane protein</topology>
    </subcellularLocation>
</comment>
<dbReference type="GO" id="GO:0009506">
    <property type="term" value="C:plasmodesma"/>
    <property type="evidence" value="ECO:0007669"/>
    <property type="project" value="TreeGrafter"/>
</dbReference>
<dbReference type="InterPro" id="IPR017441">
    <property type="entry name" value="Protein_kinase_ATP_BS"/>
</dbReference>
<dbReference type="FunFam" id="1.10.510.10:FF:000358">
    <property type="entry name" value="Putative leucine-rich repeat receptor-like serine/threonine-protein kinase"/>
    <property type="match status" value="1"/>
</dbReference>
<dbReference type="InterPro" id="IPR025886">
    <property type="entry name" value="PP2-like"/>
</dbReference>
<reference evidence="22" key="1">
    <citation type="journal article" date="2023" name="bioRxiv">
        <title>Improved chromosome-level genome assembly for marigold (Tagetes erecta).</title>
        <authorList>
            <person name="Jiang F."/>
            <person name="Yuan L."/>
            <person name="Wang S."/>
            <person name="Wang H."/>
            <person name="Xu D."/>
            <person name="Wang A."/>
            <person name="Fan W."/>
        </authorList>
    </citation>
    <scope>NUCLEOTIDE SEQUENCE</scope>
    <source>
        <strain evidence="22">WSJ</strain>
        <tissue evidence="22">Leaf</tissue>
    </source>
</reference>
<dbReference type="GO" id="GO:0005524">
    <property type="term" value="F:ATP binding"/>
    <property type="evidence" value="ECO:0007669"/>
    <property type="project" value="UniProtKB-UniRule"/>
</dbReference>
<evidence type="ECO:0000256" key="20">
    <source>
        <dbReference type="PROSITE-ProRule" id="PRU10141"/>
    </source>
</evidence>
<feature type="domain" description="Protein kinase" evidence="21">
    <location>
        <begin position="449"/>
        <end position="727"/>
    </location>
</feature>
<dbReference type="PANTHER" id="PTHR27003">
    <property type="entry name" value="OS07G0166700 PROTEIN"/>
    <property type="match status" value="1"/>
</dbReference>
<gene>
    <name evidence="22" type="ORF">QVD17_16221</name>
</gene>
<comment type="catalytic activity">
    <reaction evidence="19">
        <text>L-seryl-[protein] + ATP = O-phospho-L-seryl-[protein] + ADP + H(+)</text>
        <dbReference type="Rhea" id="RHEA:17989"/>
        <dbReference type="Rhea" id="RHEA-COMP:9863"/>
        <dbReference type="Rhea" id="RHEA-COMP:11604"/>
        <dbReference type="ChEBI" id="CHEBI:15378"/>
        <dbReference type="ChEBI" id="CHEBI:29999"/>
        <dbReference type="ChEBI" id="CHEBI:30616"/>
        <dbReference type="ChEBI" id="CHEBI:83421"/>
        <dbReference type="ChEBI" id="CHEBI:456216"/>
        <dbReference type="EC" id="2.7.11.1"/>
    </reaction>
</comment>
<dbReference type="InterPro" id="IPR000719">
    <property type="entry name" value="Prot_kinase_dom"/>
</dbReference>
<dbReference type="Pfam" id="PF07714">
    <property type="entry name" value="PK_Tyr_Ser-Thr"/>
    <property type="match status" value="2"/>
</dbReference>
<keyword evidence="11 20" id="KW-0547">Nucleotide-binding</keyword>
<dbReference type="InterPro" id="IPR008271">
    <property type="entry name" value="Ser/Thr_kinase_AS"/>
</dbReference>
<dbReference type="PROSITE" id="PS00107">
    <property type="entry name" value="PROTEIN_KINASE_ATP"/>
    <property type="match status" value="1"/>
</dbReference>
<evidence type="ECO:0000313" key="23">
    <source>
        <dbReference type="Proteomes" id="UP001229421"/>
    </source>
</evidence>
<dbReference type="PROSITE" id="PS50011">
    <property type="entry name" value="PROTEIN_KINASE_DOM"/>
    <property type="match status" value="2"/>
</dbReference>
<dbReference type="Gene3D" id="1.10.510.10">
    <property type="entry name" value="Transferase(Phosphotransferase) domain 1"/>
    <property type="match status" value="2"/>
</dbReference>
<comment type="caution">
    <text evidence="22">The sequence shown here is derived from an EMBL/GenBank/DDBJ whole genome shotgun (WGS) entry which is preliminary data.</text>
</comment>
<dbReference type="GO" id="GO:0004714">
    <property type="term" value="F:transmembrane receptor protein tyrosine kinase activity"/>
    <property type="evidence" value="ECO:0007669"/>
    <property type="project" value="InterPro"/>
</dbReference>
<dbReference type="EC" id="2.7.11.1" evidence="2"/>
<keyword evidence="17" id="KW-0325">Glycoprotein</keyword>
<dbReference type="Pfam" id="PF14299">
    <property type="entry name" value="PP2"/>
    <property type="match status" value="2"/>
</dbReference>
<dbReference type="InterPro" id="IPR011009">
    <property type="entry name" value="Kinase-like_dom_sf"/>
</dbReference>
<evidence type="ECO:0000256" key="18">
    <source>
        <dbReference type="ARBA" id="ARBA00047899"/>
    </source>
</evidence>
<sequence length="1149" mass="132431">MTTMENFEYLRVPKDGLLAEMAKYHYENKTLDDIIHPSLRKQMNTQSLNIFSEAAYGCLNERRTQRPDLDRIIFALNKALELQLQHENSMLLKEGTSTKYSKKRKDLEHLEIGLDAIDSAEKVFVGKGGYGLVYKAELDSSVIKGNNDAEMPRKSITVAIKEIINREDTQGEEGFFAEIEILNRCKHPNIVSLLGFSYKHPRMVLLYEYVSRGSLEDYLGREAKITNLTWVQRLKICIGIARGLEYIHSIDNKHKIIHRDIKSANILLAENWEAKIADFGFSIFHTINNQQSTINTTKIAGTYVYLDPEYQSLGRLKKESDVYSFGVVLFEILTGSLAYDLVYTNKNERGLAPIVRQVFESKGTLKEMLDPNLKEESDGKGLTLSKGPDKDSLHVFSTIGYQCLSVEQRQRPKMKEIISELEKALKLQESHKDSLRISFEDIKRATLDFNENNKIVFGTGHTLALKGEILLDDELTPIVAWRVAMFEEAEQQFLSELEILLEYQHKNIISLVGYCDENDERICVFELPSNGYLKEHLGNASLTWTKRLNIAIDIATGLDFLHGGGSAQICVIHRSLRSENIVLDCDWRAKIINFGESKITPIGNEIDYEADSFEETPLCGYIEPEYRLCGYLTRESDVFTLGIVLSEMLFDIKSHVFFVDDSLKLIKLVKHCYEEGKVGESVWEVIKDQIMPKSMSAYLKIVYQCLKDKREERPTAGEVISQLKQALKYQEDYEIWERKLPRDYKEIIGMSSPPEKYSNLSNKDLYEMFSKGILLHKDKVCLSINNNEERNEMVSATMFSFENNILHNNKRISIRNSRFPRVVKMLDSSNLRMQIKIKTQFLTPNAIYGVYLVFKLYDQRKSSSQAMYVNLKYKMGSENLEAYFATRGEGEWMTIELCRFVPHKKDIDFEVLQIESLSRYYCGSGAIYIDGIYFRAIDDAILKEKLQAYDKVRGIEKFLKSNTDYVEITHELEDEEKLATLSKANGKKCHMLSAKMALYESSNMKYFNWKSLPDSRYLEVAELLSHQIFWIKCKIGAQDLSPDTDYACHLLFKLSQDCHGLHCPVKVRDILHRRSKDCKFLYFRSPRLVNLHGNESVPKKREDGLMEVIVWSFNSGNKQSDDLPMSLKLRCYEGNMSGLILYGIEFRSI</sequence>
<keyword evidence="7" id="KW-0808">Transferase</keyword>
<comment type="catalytic activity">
    <reaction evidence="18">
        <text>L-threonyl-[protein] + ATP = O-phospho-L-threonyl-[protein] + ADP + H(+)</text>
        <dbReference type="Rhea" id="RHEA:46608"/>
        <dbReference type="Rhea" id="RHEA-COMP:11060"/>
        <dbReference type="Rhea" id="RHEA-COMP:11605"/>
        <dbReference type="ChEBI" id="CHEBI:15378"/>
        <dbReference type="ChEBI" id="CHEBI:30013"/>
        <dbReference type="ChEBI" id="CHEBI:30616"/>
        <dbReference type="ChEBI" id="CHEBI:61977"/>
        <dbReference type="ChEBI" id="CHEBI:456216"/>
        <dbReference type="EC" id="2.7.11.1"/>
    </reaction>
</comment>
<evidence type="ECO:0000256" key="19">
    <source>
        <dbReference type="ARBA" id="ARBA00048679"/>
    </source>
</evidence>
<evidence type="ECO:0000256" key="11">
    <source>
        <dbReference type="ARBA" id="ARBA00022741"/>
    </source>
</evidence>
<evidence type="ECO:0000256" key="17">
    <source>
        <dbReference type="ARBA" id="ARBA00023180"/>
    </source>
</evidence>
<dbReference type="Gene3D" id="3.30.200.20">
    <property type="entry name" value="Phosphorylase Kinase, domain 1"/>
    <property type="match status" value="2"/>
</dbReference>
<evidence type="ECO:0000259" key="21">
    <source>
        <dbReference type="PROSITE" id="PS50011"/>
    </source>
</evidence>
<keyword evidence="6" id="KW-0433">Leucine-rich repeat</keyword>
<keyword evidence="23" id="KW-1185">Reference proteome</keyword>
<keyword evidence="15" id="KW-0472">Membrane</keyword>
<feature type="binding site" evidence="20">
    <location>
        <position position="154"/>
    </location>
    <ligand>
        <name>ATP</name>
        <dbReference type="ChEBI" id="CHEBI:30616"/>
    </ligand>
</feature>
<evidence type="ECO:0000256" key="10">
    <source>
        <dbReference type="ARBA" id="ARBA00022737"/>
    </source>
</evidence>
<evidence type="ECO:0000256" key="8">
    <source>
        <dbReference type="ARBA" id="ARBA00022692"/>
    </source>
</evidence>
<dbReference type="PROSITE" id="PS00108">
    <property type="entry name" value="PROTEIN_KINASE_ST"/>
    <property type="match status" value="1"/>
</dbReference>
<evidence type="ECO:0000256" key="4">
    <source>
        <dbReference type="ARBA" id="ARBA00022527"/>
    </source>
</evidence>
<name>A0AAD8P0H7_TARER</name>
<keyword evidence="13 20" id="KW-0067">ATP-binding</keyword>
<keyword evidence="5" id="KW-0597">Phosphoprotein</keyword>
<dbReference type="SMART" id="SM00220">
    <property type="entry name" value="S_TKc"/>
    <property type="match status" value="1"/>
</dbReference>
<keyword evidence="4" id="KW-0723">Serine/threonine-protein kinase</keyword>
<evidence type="ECO:0000256" key="13">
    <source>
        <dbReference type="ARBA" id="ARBA00022840"/>
    </source>
</evidence>
<proteinExistence type="predicted"/>
<evidence type="ECO:0000256" key="2">
    <source>
        <dbReference type="ARBA" id="ARBA00012513"/>
    </source>
</evidence>
<keyword evidence="9" id="KW-0732">Signal</keyword>
<keyword evidence="12" id="KW-0418">Kinase</keyword>
<dbReference type="InterPro" id="IPR045272">
    <property type="entry name" value="ANXUR1/2-like"/>
</dbReference>